<keyword evidence="3 6" id="KW-0346">Stress response</keyword>
<dbReference type="Pfam" id="PF01628">
    <property type="entry name" value="HrcA"/>
    <property type="match status" value="1"/>
</dbReference>
<evidence type="ECO:0000256" key="4">
    <source>
        <dbReference type="ARBA" id="ARBA00023163"/>
    </source>
</evidence>
<dbReference type="Gene3D" id="3.30.450.40">
    <property type="match status" value="1"/>
</dbReference>
<evidence type="ECO:0000256" key="6">
    <source>
        <dbReference type="HAMAP-Rule" id="MF_00081"/>
    </source>
</evidence>
<evidence type="ECO:0000256" key="1">
    <source>
        <dbReference type="ARBA" id="ARBA00022491"/>
    </source>
</evidence>
<dbReference type="PANTHER" id="PTHR34824">
    <property type="entry name" value="HEAT-INDUCIBLE TRANSCRIPTION REPRESSOR HRCA"/>
    <property type="match status" value="1"/>
</dbReference>
<dbReference type="Gene3D" id="3.30.390.60">
    <property type="entry name" value="Heat-inducible transcription repressor hrca homolog, domain 3"/>
    <property type="match status" value="1"/>
</dbReference>
<reference evidence="8 9" key="1">
    <citation type="submission" date="2020-08" db="EMBL/GenBank/DDBJ databases">
        <title>Winkia gen. nov., sp. nov., isolated from faeces of the Anser albifrons in China.</title>
        <authorList>
            <person name="Liu Q."/>
        </authorList>
    </citation>
    <scope>NUCLEOTIDE SEQUENCE [LARGE SCALE GENOMIC DNA]</scope>
    <source>
        <strain evidence="8 9">C62</strain>
    </source>
</reference>
<feature type="domain" description="Heat-inducible transcription repressor HrcA C-terminal" evidence="7">
    <location>
        <begin position="106"/>
        <end position="326"/>
    </location>
</feature>
<dbReference type="RefSeq" id="WP_191071167.1">
    <property type="nucleotide sequence ID" value="NZ_CP060506.1"/>
</dbReference>
<sequence>MARSTQERRDIVLRAIVADYVHSGEPVGSKALVDKHHLDVSPATVRNDMSALEDEGYIYQPHTSAGRVPTEKGYRAFVDQIARLKPLSAPERAAIESFLANAVDIDDLIDRTVRLLAQLTHQVALVQYPTYQRSGVRHLELVPLNPTRLLVVIITNSGKVEQRTLEVSEPLTDADVTNLSVAINSAVTGVAPAHLAGLSFAHLTMGQAQRRVADDVVRLVTEVLTDDADTRIVMAGTANLVRAGHYFSTPIGPVLDALEEQVALLRLFAEATEGATEGVSVTIGTETQHTALTETALVAGTYGSDGEGQSHLGVIGPTRMDYPTAMTTVGAVARYLSHFLSR</sequence>
<keyword evidence="4 6" id="KW-0804">Transcription</keyword>
<dbReference type="InterPro" id="IPR021153">
    <property type="entry name" value="HrcA_C"/>
</dbReference>
<dbReference type="FunFam" id="1.10.10.10:FF:000049">
    <property type="entry name" value="Heat-inducible transcription repressor HrcA"/>
    <property type="match status" value="1"/>
</dbReference>
<name>A0A8I0KVM4_9ACTO</name>
<dbReference type="HAMAP" id="MF_00081">
    <property type="entry name" value="HrcA"/>
    <property type="match status" value="1"/>
</dbReference>
<dbReference type="SUPFAM" id="SSF55781">
    <property type="entry name" value="GAF domain-like"/>
    <property type="match status" value="1"/>
</dbReference>
<dbReference type="GO" id="GO:0003677">
    <property type="term" value="F:DNA binding"/>
    <property type="evidence" value="ECO:0007669"/>
    <property type="project" value="InterPro"/>
</dbReference>
<comment type="similarity">
    <text evidence="6">Belongs to the HrcA family.</text>
</comment>
<evidence type="ECO:0000259" key="7">
    <source>
        <dbReference type="Pfam" id="PF01628"/>
    </source>
</evidence>
<dbReference type="Gene3D" id="1.10.10.10">
    <property type="entry name" value="Winged helix-like DNA-binding domain superfamily/Winged helix DNA-binding domain"/>
    <property type="match status" value="1"/>
</dbReference>
<keyword evidence="9" id="KW-1185">Reference proteome</keyword>
<dbReference type="GO" id="GO:0045892">
    <property type="term" value="P:negative regulation of DNA-templated transcription"/>
    <property type="evidence" value="ECO:0007669"/>
    <property type="project" value="UniProtKB-UniRule"/>
</dbReference>
<comment type="function">
    <text evidence="5 6">Negative regulator of class I heat shock genes (grpE-dnaK-dnaJ and groELS operons). Prevents heat-shock induction of these operons.</text>
</comment>
<dbReference type="SUPFAM" id="SSF46785">
    <property type="entry name" value="Winged helix' DNA-binding domain"/>
    <property type="match status" value="1"/>
</dbReference>
<gene>
    <name evidence="6 8" type="primary">hrcA</name>
    <name evidence="8" type="ORF">H8R10_02445</name>
</gene>
<accession>A0A8I0KVM4</accession>
<evidence type="ECO:0000256" key="3">
    <source>
        <dbReference type="ARBA" id="ARBA00023016"/>
    </source>
</evidence>
<organism evidence="8 9">
    <name type="scientific">Nanchangia anserum</name>
    <dbReference type="NCBI Taxonomy" id="2692125"/>
    <lineage>
        <taxon>Bacteria</taxon>
        <taxon>Bacillati</taxon>
        <taxon>Actinomycetota</taxon>
        <taxon>Actinomycetes</taxon>
        <taxon>Actinomycetales</taxon>
        <taxon>Actinomycetaceae</taxon>
        <taxon>Nanchangia</taxon>
    </lineage>
</organism>
<dbReference type="PIRSF" id="PIRSF005485">
    <property type="entry name" value="HrcA"/>
    <property type="match status" value="1"/>
</dbReference>
<dbReference type="InterPro" id="IPR036388">
    <property type="entry name" value="WH-like_DNA-bd_sf"/>
</dbReference>
<dbReference type="InterPro" id="IPR023120">
    <property type="entry name" value="WHTH_transcript_rep_HrcA_IDD"/>
</dbReference>
<evidence type="ECO:0000256" key="2">
    <source>
        <dbReference type="ARBA" id="ARBA00023015"/>
    </source>
</evidence>
<proteinExistence type="inferred from homology"/>
<dbReference type="EMBL" id="JACRUO010000001">
    <property type="protein sequence ID" value="MBD3689094.1"/>
    <property type="molecule type" value="Genomic_DNA"/>
</dbReference>
<keyword evidence="1 6" id="KW-0678">Repressor</keyword>
<dbReference type="InterPro" id="IPR029016">
    <property type="entry name" value="GAF-like_dom_sf"/>
</dbReference>
<evidence type="ECO:0000256" key="5">
    <source>
        <dbReference type="ARBA" id="ARBA00055319"/>
    </source>
</evidence>
<dbReference type="PANTHER" id="PTHR34824:SF1">
    <property type="entry name" value="HEAT-INDUCIBLE TRANSCRIPTION REPRESSOR HRCA"/>
    <property type="match status" value="1"/>
</dbReference>
<dbReference type="InterPro" id="IPR036390">
    <property type="entry name" value="WH_DNA-bd_sf"/>
</dbReference>
<dbReference type="NCBIfam" id="TIGR00331">
    <property type="entry name" value="hrcA"/>
    <property type="match status" value="1"/>
</dbReference>
<dbReference type="AlphaFoldDB" id="A0A8I0KVM4"/>
<evidence type="ECO:0000313" key="9">
    <source>
        <dbReference type="Proteomes" id="UP000627538"/>
    </source>
</evidence>
<comment type="caution">
    <text evidence="8">The sequence shown here is derived from an EMBL/GenBank/DDBJ whole genome shotgun (WGS) entry which is preliminary data.</text>
</comment>
<dbReference type="InterPro" id="IPR002571">
    <property type="entry name" value="HrcA"/>
</dbReference>
<keyword evidence="2 6" id="KW-0805">Transcription regulation</keyword>
<evidence type="ECO:0000313" key="8">
    <source>
        <dbReference type="EMBL" id="MBD3689094.1"/>
    </source>
</evidence>
<protein>
    <recommendedName>
        <fullName evidence="6">Heat-inducible transcription repressor HrcA</fullName>
    </recommendedName>
</protein>
<dbReference type="Proteomes" id="UP000627538">
    <property type="component" value="Unassembled WGS sequence"/>
</dbReference>